<feature type="region of interest" description="Disordered" evidence="1">
    <location>
        <begin position="131"/>
        <end position="177"/>
    </location>
</feature>
<organism evidence="3 4">
    <name type="scientific">Rhynchosporium agropyri</name>
    <dbReference type="NCBI Taxonomy" id="914238"/>
    <lineage>
        <taxon>Eukaryota</taxon>
        <taxon>Fungi</taxon>
        <taxon>Dikarya</taxon>
        <taxon>Ascomycota</taxon>
        <taxon>Pezizomycotina</taxon>
        <taxon>Leotiomycetes</taxon>
        <taxon>Helotiales</taxon>
        <taxon>Ploettnerulaceae</taxon>
        <taxon>Rhynchosporium</taxon>
    </lineage>
</organism>
<sequence length="639" mass="67663">MRPSSSITSNPRSEPLIRDNQNPIPSSTIRPRNKRLVSTEQELVSTSATSTPGGSRAVSPLPSKHPSRTVSNHSTGNQNGRPVGGLLAPPRDGRGGTSSPVNVGGVWQGGWMSSWTALQGIANSVLGAVEGGSDSDARPTTSSSRNRKTTLGKAKTPDKWGPSSSAWRKTDGGIGTGSTEELQAALMQRKRAGVLEGRDEDRLPDTSGNYKRRTSTEDLRPGSSQEDDQALVYVHHVQKQDTLQGVILRYNCKPDVFRKANRFWPNDSIQVRKTVVLPVDACTVKGRPCDAPSSEYPYQGVDLLAPTPGIEETPFPNGGDSSWPGTTRSGKSAELSEENENPWVHVRWVLIDSSPNSKPVEIGRMPRKTLGYFPPRRRKSTATPSIASTPRESSELTRLAQSTSNDQTASTASTPSRQSSSLGPRPSIFIGSIGSYFPHKTTTRVRRESVGEAADRLGWMRGPGGVGTFGKNVRRPGPGNDGLNSWARKHIPGLTMESLPSRSISGGDAAHFGFSDDLASISEGANSGSSSYNNPNGSGSATLSAGQGLGLENAAAAIEGWVRRMATVTPGTPKGGGRIDSQPDLIELLDGTGSDDGRGFELSPGRLRSATPVGGTGRKDLDCVIRGRTTAGAKGGKSD</sequence>
<feature type="compositionally biased region" description="Polar residues" evidence="1">
    <location>
        <begin position="381"/>
        <end position="391"/>
    </location>
</feature>
<feature type="compositionally biased region" description="Low complexity" evidence="1">
    <location>
        <begin position="525"/>
        <end position="540"/>
    </location>
</feature>
<gene>
    <name evidence="3" type="ORF">RAG0_13423</name>
</gene>
<feature type="region of interest" description="Disordered" evidence="1">
    <location>
        <begin position="355"/>
        <end position="425"/>
    </location>
</feature>
<feature type="compositionally biased region" description="Polar residues" evidence="1">
    <location>
        <begin position="1"/>
        <end position="12"/>
    </location>
</feature>
<feature type="compositionally biased region" description="Polar residues" evidence="1">
    <location>
        <begin position="319"/>
        <end position="330"/>
    </location>
</feature>
<dbReference type="OrthoDB" id="2192830at2759"/>
<dbReference type="InterPro" id="IPR045030">
    <property type="entry name" value="LYSM1-4"/>
</dbReference>
<dbReference type="Proteomes" id="UP000178912">
    <property type="component" value="Unassembled WGS sequence"/>
</dbReference>
<accession>A0A1E1LCL1</accession>
<dbReference type="EMBL" id="FJUX01000103">
    <property type="protein sequence ID" value="CZT08278.1"/>
    <property type="molecule type" value="Genomic_DNA"/>
</dbReference>
<dbReference type="CDD" id="cd00118">
    <property type="entry name" value="LysM"/>
    <property type="match status" value="1"/>
</dbReference>
<keyword evidence="4" id="KW-1185">Reference proteome</keyword>
<feature type="region of interest" description="Disordered" evidence="1">
    <location>
        <begin position="191"/>
        <end position="226"/>
    </location>
</feature>
<evidence type="ECO:0000313" key="3">
    <source>
        <dbReference type="EMBL" id="CZT08278.1"/>
    </source>
</evidence>
<dbReference type="InterPro" id="IPR036779">
    <property type="entry name" value="LysM_dom_sf"/>
</dbReference>
<feature type="domain" description="LysM" evidence="2">
    <location>
        <begin position="233"/>
        <end position="277"/>
    </location>
</feature>
<proteinExistence type="predicted"/>
<feature type="compositionally biased region" description="Polar residues" evidence="1">
    <location>
        <begin position="68"/>
        <end position="80"/>
    </location>
</feature>
<evidence type="ECO:0000313" key="4">
    <source>
        <dbReference type="Proteomes" id="UP000178912"/>
    </source>
</evidence>
<protein>
    <recommendedName>
        <fullName evidence="2">LysM domain-containing protein</fullName>
    </recommendedName>
</protein>
<dbReference type="PANTHER" id="PTHR20932:SF8">
    <property type="entry name" value="LD22649P"/>
    <property type="match status" value="1"/>
</dbReference>
<dbReference type="PROSITE" id="PS51782">
    <property type="entry name" value="LYSM"/>
    <property type="match status" value="1"/>
</dbReference>
<feature type="compositionally biased region" description="Polar residues" evidence="1">
    <location>
        <begin position="19"/>
        <end position="53"/>
    </location>
</feature>
<feature type="region of interest" description="Disordered" evidence="1">
    <location>
        <begin position="1"/>
        <end position="100"/>
    </location>
</feature>
<feature type="compositionally biased region" description="Low complexity" evidence="1">
    <location>
        <begin position="407"/>
        <end position="421"/>
    </location>
</feature>
<dbReference type="Gene3D" id="3.10.350.10">
    <property type="entry name" value="LysM domain"/>
    <property type="match status" value="1"/>
</dbReference>
<dbReference type="PANTHER" id="PTHR20932">
    <property type="entry name" value="LYSM AND PUTATIVE PEPTIDOGLYCAN-BINDING DOMAIN-CONTAINING PROTEIN"/>
    <property type="match status" value="1"/>
</dbReference>
<reference evidence="4" key="1">
    <citation type="submission" date="2016-03" db="EMBL/GenBank/DDBJ databases">
        <authorList>
            <person name="Guldener U."/>
        </authorList>
    </citation>
    <scope>NUCLEOTIDE SEQUENCE [LARGE SCALE GENOMIC DNA]</scope>
    <source>
        <strain evidence="4">04CH-RAC-A.6.1</strain>
    </source>
</reference>
<dbReference type="AlphaFoldDB" id="A0A1E1LCL1"/>
<evidence type="ECO:0000256" key="1">
    <source>
        <dbReference type="SAM" id="MobiDB-lite"/>
    </source>
</evidence>
<evidence type="ECO:0000259" key="2">
    <source>
        <dbReference type="PROSITE" id="PS51782"/>
    </source>
</evidence>
<feature type="region of interest" description="Disordered" evidence="1">
    <location>
        <begin position="308"/>
        <end position="338"/>
    </location>
</feature>
<feature type="region of interest" description="Disordered" evidence="1">
    <location>
        <begin position="590"/>
        <end position="620"/>
    </location>
</feature>
<dbReference type="InterPro" id="IPR018392">
    <property type="entry name" value="LysM"/>
</dbReference>
<name>A0A1E1LCL1_9HELO</name>
<feature type="region of interest" description="Disordered" evidence="1">
    <location>
        <begin position="525"/>
        <end position="545"/>
    </location>
</feature>